<dbReference type="AlphaFoldDB" id="A0A4U1B7L6"/>
<dbReference type="OrthoDB" id="7056944at2"/>
<evidence type="ECO:0000313" key="3">
    <source>
        <dbReference type="Proteomes" id="UP000307999"/>
    </source>
</evidence>
<name>A0A4U1B7L6_9GAMM</name>
<dbReference type="RefSeq" id="WP_136734661.1">
    <property type="nucleotide sequence ID" value="NZ_SWDB01000007.1"/>
</dbReference>
<dbReference type="Proteomes" id="UP000307999">
    <property type="component" value="Unassembled WGS sequence"/>
</dbReference>
<evidence type="ECO:0000256" key="1">
    <source>
        <dbReference type="SAM" id="SignalP"/>
    </source>
</evidence>
<reference evidence="2 3" key="1">
    <citation type="submission" date="2019-04" db="EMBL/GenBank/DDBJ databases">
        <title>Thalassotalea guangxiensis sp. nov., isolated from sediment of the coastal wetland.</title>
        <authorList>
            <person name="Zheng S."/>
            <person name="Zhang D."/>
        </authorList>
    </citation>
    <scope>NUCLEOTIDE SEQUENCE [LARGE SCALE GENOMIC DNA]</scope>
    <source>
        <strain evidence="2 3">ZS-4</strain>
    </source>
</reference>
<comment type="caution">
    <text evidence="2">The sequence shown here is derived from an EMBL/GenBank/DDBJ whole genome shotgun (WGS) entry which is preliminary data.</text>
</comment>
<accession>A0A4U1B7L6</accession>
<keyword evidence="3" id="KW-1185">Reference proteome</keyword>
<sequence>MNSVVCKGALATALMPLLMIPAVVSAGEFTIEVGGFYAKTDSSFNARSRVDELQEQIDLQLDFEKDLKLEEEELLPYFKLNYAFNDRHYVYFDYKRLHRSATSQGSIEPFEFDYDGDTYIVDGSAELTSSMNVDISRIGYGYKFFNGERLDLGISLGLHVMYFEVGFEGQIEVCDQGDNSLGCAQSDPDNSVFSDVTAPLPDIGLSADFDLTEHWTINTHAQYFHIKIDNIEGEMIDLHAGLKYQFVEDWHLNFGWRYYDVTVDDNRDNGGLDVGYQFQGPMLILGATF</sequence>
<organism evidence="2 3">
    <name type="scientific">Thalassotalea mangrovi</name>
    <dbReference type="NCBI Taxonomy" id="2572245"/>
    <lineage>
        <taxon>Bacteria</taxon>
        <taxon>Pseudomonadati</taxon>
        <taxon>Pseudomonadota</taxon>
        <taxon>Gammaproteobacteria</taxon>
        <taxon>Alteromonadales</taxon>
        <taxon>Colwelliaceae</taxon>
        <taxon>Thalassotalea</taxon>
    </lineage>
</organism>
<protein>
    <submittedName>
        <fullName evidence="2">DUF481 domain-containing protein</fullName>
    </submittedName>
</protein>
<feature type="chain" id="PRO_5020948100" evidence="1">
    <location>
        <begin position="27"/>
        <end position="289"/>
    </location>
</feature>
<evidence type="ECO:0000313" key="2">
    <source>
        <dbReference type="EMBL" id="TKB46594.1"/>
    </source>
</evidence>
<feature type="signal peptide" evidence="1">
    <location>
        <begin position="1"/>
        <end position="26"/>
    </location>
</feature>
<dbReference type="EMBL" id="SWDB01000007">
    <property type="protein sequence ID" value="TKB46594.1"/>
    <property type="molecule type" value="Genomic_DNA"/>
</dbReference>
<dbReference type="SUPFAM" id="SSF56935">
    <property type="entry name" value="Porins"/>
    <property type="match status" value="1"/>
</dbReference>
<keyword evidence="1" id="KW-0732">Signal</keyword>
<gene>
    <name evidence="2" type="ORF">E8M12_03300</name>
</gene>
<proteinExistence type="predicted"/>